<evidence type="ECO:0000313" key="1">
    <source>
        <dbReference type="EMBL" id="MYR31403.1"/>
    </source>
</evidence>
<dbReference type="Proteomes" id="UP000467124">
    <property type="component" value="Unassembled WGS sequence"/>
</dbReference>
<dbReference type="PANTHER" id="PTHR37816:SF3">
    <property type="entry name" value="MODULATES DNA TOPOLOGY"/>
    <property type="match status" value="1"/>
</dbReference>
<accession>A0A7K2IN61</accession>
<proteinExistence type="predicted"/>
<gene>
    <name evidence="1" type="ORF">GTW20_03775</name>
</gene>
<dbReference type="SUPFAM" id="SSF52540">
    <property type="entry name" value="P-loop containing nucleoside triphosphate hydrolases"/>
    <property type="match status" value="1"/>
</dbReference>
<evidence type="ECO:0000313" key="2">
    <source>
        <dbReference type="Proteomes" id="UP000467124"/>
    </source>
</evidence>
<dbReference type="InterPro" id="IPR027417">
    <property type="entry name" value="P-loop_NTPase"/>
</dbReference>
<organism evidence="1 2">
    <name type="scientific">Nocardiopsis alba</name>
    <dbReference type="NCBI Taxonomy" id="53437"/>
    <lineage>
        <taxon>Bacteria</taxon>
        <taxon>Bacillati</taxon>
        <taxon>Actinomycetota</taxon>
        <taxon>Actinomycetes</taxon>
        <taxon>Streptosporangiales</taxon>
        <taxon>Nocardiopsidaceae</taxon>
        <taxon>Nocardiopsis</taxon>
    </lineage>
</organism>
<dbReference type="RefSeq" id="WP_161110248.1">
    <property type="nucleotide sequence ID" value="NZ_WWHY01000001.1"/>
</dbReference>
<dbReference type="InterPro" id="IPR052922">
    <property type="entry name" value="Cytidylate_Kinase-2"/>
</dbReference>
<comment type="caution">
    <text evidence="1">The sequence shown here is derived from an EMBL/GenBank/DDBJ whole genome shotgun (WGS) entry which is preliminary data.</text>
</comment>
<dbReference type="EMBL" id="WWHY01000001">
    <property type="protein sequence ID" value="MYR31403.1"/>
    <property type="molecule type" value="Genomic_DNA"/>
</dbReference>
<dbReference type="AlphaFoldDB" id="A0A7K2IN61"/>
<sequence>MRIAIIGCGGSGKTTLGRRLATALEAPLTHLDVLYYDDEWNTLPKDKFAAVQEELVAQERWIIDGNFASTLPIRLQRATTVIFLDIHPLICLAGIARRRIKHGGGQNDATGVYDRIHWGFIKYVWGYRKTMGPRVRSLILEHGGHANVHVVRSRRAADRLVEQIIRTAGGEN</sequence>
<reference evidence="1 2" key="1">
    <citation type="journal article" date="2019" name="Nat. Commun.">
        <title>The antimicrobial potential of Streptomyces from insect microbiomes.</title>
        <authorList>
            <person name="Chevrette M.G."/>
            <person name="Carlson C.M."/>
            <person name="Ortega H.E."/>
            <person name="Thomas C."/>
            <person name="Ananiev G.E."/>
            <person name="Barns K.J."/>
            <person name="Book A.J."/>
            <person name="Cagnazzo J."/>
            <person name="Carlos C."/>
            <person name="Flanigan W."/>
            <person name="Grubbs K.J."/>
            <person name="Horn H.A."/>
            <person name="Hoffmann F.M."/>
            <person name="Klassen J.L."/>
            <person name="Knack J.J."/>
            <person name="Lewin G.R."/>
            <person name="McDonald B.R."/>
            <person name="Muller L."/>
            <person name="Melo W.G.P."/>
            <person name="Pinto-Tomas A.A."/>
            <person name="Schmitz A."/>
            <person name="Wendt-Pienkowski E."/>
            <person name="Wildman S."/>
            <person name="Zhao M."/>
            <person name="Zhang F."/>
            <person name="Bugni T.S."/>
            <person name="Andes D.R."/>
            <person name="Pupo M.T."/>
            <person name="Currie C.R."/>
        </authorList>
    </citation>
    <scope>NUCLEOTIDE SEQUENCE [LARGE SCALE GENOMIC DNA]</scope>
    <source>
        <strain evidence="1 2">SID5840</strain>
    </source>
</reference>
<dbReference type="Gene3D" id="3.40.50.300">
    <property type="entry name" value="P-loop containing nucleotide triphosphate hydrolases"/>
    <property type="match status" value="1"/>
</dbReference>
<dbReference type="PANTHER" id="PTHR37816">
    <property type="entry name" value="YALI0E33011P"/>
    <property type="match status" value="1"/>
</dbReference>
<name>A0A7K2IN61_9ACTN</name>
<protein>
    <submittedName>
        <fullName evidence="1">Topology modulation protein</fullName>
    </submittedName>
</protein>